<dbReference type="AlphaFoldDB" id="A0AAW8RND3"/>
<evidence type="ECO:0000256" key="8">
    <source>
        <dbReference type="ARBA" id="ARBA00031985"/>
    </source>
</evidence>
<feature type="domain" description="Topo IA-type catalytic" evidence="12">
    <location>
        <begin position="155"/>
        <end position="572"/>
    </location>
</feature>
<dbReference type="GO" id="GO:0043597">
    <property type="term" value="C:cytoplasmic replication fork"/>
    <property type="evidence" value="ECO:0007669"/>
    <property type="project" value="TreeGrafter"/>
</dbReference>
<dbReference type="Pfam" id="PF01131">
    <property type="entry name" value="Topoisom_bac"/>
    <property type="match status" value="1"/>
</dbReference>
<dbReference type="InterPro" id="IPR003601">
    <property type="entry name" value="Topo_IA_2"/>
</dbReference>
<dbReference type="InterPro" id="IPR013497">
    <property type="entry name" value="Topo_IA_cen"/>
</dbReference>
<protein>
    <recommendedName>
        <fullName evidence="3">DNA topoisomerase</fullName>
        <ecNumber evidence="3">5.6.2.1</ecNumber>
    </recommendedName>
    <alternativeName>
        <fullName evidence="10">Omega-protein</fullName>
    </alternativeName>
    <alternativeName>
        <fullName evidence="9">Relaxing enzyme</fullName>
    </alternativeName>
    <alternativeName>
        <fullName evidence="7">Swivelase</fullName>
    </alternativeName>
    <alternativeName>
        <fullName evidence="8">Untwisting enzyme</fullName>
    </alternativeName>
</protein>
<dbReference type="Gene3D" id="3.40.50.140">
    <property type="match status" value="1"/>
</dbReference>
<dbReference type="EC" id="5.6.2.1" evidence="3"/>
<dbReference type="GO" id="GO:0006281">
    <property type="term" value="P:DNA repair"/>
    <property type="evidence" value="ECO:0007669"/>
    <property type="project" value="TreeGrafter"/>
</dbReference>
<comment type="caution">
    <text evidence="13">The sequence shown here is derived from an EMBL/GenBank/DDBJ whole genome shotgun (WGS) entry which is preliminary data.</text>
</comment>
<dbReference type="InterPro" id="IPR006171">
    <property type="entry name" value="TOPRIM_dom"/>
</dbReference>
<dbReference type="GO" id="GO:0006310">
    <property type="term" value="P:DNA recombination"/>
    <property type="evidence" value="ECO:0007669"/>
    <property type="project" value="TreeGrafter"/>
</dbReference>
<keyword evidence="4" id="KW-0799">Topoisomerase</keyword>
<dbReference type="GO" id="GO:0006265">
    <property type="term" value="P:DNA topological change"/>
    <property type="evidence" value="ECO:0007669"/>
    <property type="project" value="InterPro"/>
</dbReference>
<dbReference type="Gene3D" id="2.70.20.10">
    <property type="entry name" value="Topoisomerase I, domain 3"/>
    <property type="match status" value="1"/>
</dbReference>
<dbReference type="InterPro" id="IPR023405">
    <property type="entry name" value="Topo_IA_core_domain"/>
</dbReference>
<dbReference type="InterPro" id="IPR034144">
    <property type="entry name" value="TOPRIM_TopoIII"/>
</dbReference>
<dbReference type="InterPro" id="IPR000380">
    <property type="entry name" value="Topo_IA"/>
</dbReference>
<dbReference type="InterPro" id="IPR003602">
    <property type="entry name" value="Topo_IA_DNA-bd_dom"/>
</dbReference>
<feature type="domain" description="Toprim" evidence="11">
    <location>
        <begin position="2"/>
        <end position="136"/>
    </location>
</feature>
<evidence type="ECO:0000259" key="11">
    <source>
        <dbReference type="PROSITE" id="PS50880"/>
    </source>
</evidence>
<dbReference type="EMBL" id="JARPWH010000007">
    <property type="protein sequence ID" value="MDT2401458.1"/>
    <property type="molecule type" value="Genomic_DNA"/>
</dbReference>
<evidence type="ECO:0000256" key="2">
    <source>
        <dbReference type="ARBA" id="ARBA00009446"/>
    </source>
</evidence>
<dbReference type="PANTHER" id="PTHR11390:SF21">
    <property type="entry name" value="DNA TOPOISOMERASE 3-ALPHA"/>
    <property type="match status" value="1"/>
</dbReference>
<dbReference type="Gene3D" id="1.10.290.10">
    <property type="entry name" value="Topoisomerase I, domain 4"/>
    <property type="match status" value="1"/>
</dbReference>
<evidence type="ECO:0000256" key="10">
    <source>
        <dbReference type="ARBA" id="ARBA00032877"/>
    </source>
</evidence>
<dbReference type="SMART" id="SM00437">
    <property type="entry name" value="TOP1Ac"/>
    <property type="match status" value="1"/>
</dbReference>
<evidence type="ECO:0000256" key="7">
    <source>
        <dbReference type="ARBA" id="ARBA00030003"/>
    </source>
</evidence>
<dbReference type="PROSITE" id="PS52039">
    <property type="entry name" value="TOPO_IA_2"/>
    <property type="match status" value="1"/>
</dbReference>
<organism evidence="13 14">
    <name type="scientific">Enterococcus avium</name>
    <name type="common">Streptococcus avium</name>
    <dbReference type="NCBI Taxonomy" id="33945"/>
    <lineage>
        <taxon>Bacteria</taxon>
        <taxon>Bacillati</taxon>
        <taxon>Bacillota</taxon>
        <taxon>Bacilli</taxon>
        <taxon>Lactobacillales</taxon>
        <taxon>Enterococcaceae</taxon>
        <taxon>Enterococcus</taxon>
    </lineage>
</organism>
<evidence type="ECO:0000313" key="14">
    <source>
        <dbReference type="Proteomes" id="UP001260773"/>
    </source>
</evidence>
<dbReference type="InterPro" id="IPR013824">
    <property type="entry name" value="Topo_IA_cen_sub1"/>
</dbReference>
<dbReference type="InterPro" id="IPR023406">
    <property type="entry name" value="Topo_IA_AS"/>
</dbReference>
<dbReference type="GO" id="GO:0003677">
    <property type="term" value="F:DNA binding"/>
    <property type="evidence" value="ECO:0007669"/>
    <property type="project" value="UniProtKB-KW"/>
</dbReference>
<evidence type="ECO:0000256" key="1">
    <source>
        <dbReference type="ARBA" id="ARBA00000213"/>
    </source>
</evidence>
<keyword evidence="6 13" id="KW-0413">Isomerase</keyword>
<accession>A0AAW8RND3</accession>
<comment type="similarity">
    <text evidence="2">Belongs to the type IA topoisomerase family.</text>
</comment>
<reference evidence="13" key="1">
    <citation type="submission" date="2023-03" db="EMBL/GenBank/DDBJ databases">
        <authorList>
            <person name="Shen W."/>
            <person name="Cai J."/>
        </authorList>
    </citation>
    <scope>NUCLEOTIDE SEQUENCE</scope>
    <source>
        <strain evidence="13">P33-2</strain>
    </source>
</reference>
<dbReference type="SUPFAM" id="SSF56712">
    <property type="entry name" value="Prokaryotic type I DNA topoisomerase"/>
    <property type="match status" value="1"/>
</dbReference>
<name>A0AAW8RND3_ENTAV</name>
<dbReference type="Pfam" id="PF01751">
    <property type="entry name" value="Toprim"/>
    <property type="match status" value="1"/>
</dbReference>
<evidence type="ECO:0000313" key="13">
    <source>
        <dbReference type="EMBL" id="MDT2401458.1"/>
    </source>
</evidence>
<comment type="catalytic activity">
    <reaction evidence="1">
        <text>ATP-independent breakage of single-stranded DNA, followed by passage and rejoining.</text>
        <dbReference type="EC" id="5.6.2.1"/>
    </reaction>
</comment>
<keyword evidence="5" id="KW-0238">DNA-binding</keyword>
<dbReference type="RefSeq" id="WP_311860846.1">
    <property type="nucleotide sequence ID" value="NZ_JARPWD010000006.1"/>
</dbReference>
<dbReference type="PROSITE" id="PS00396">
    <property type="entry name" value="TOPO_IA_1"/>
    <property type="match status" value="1"/>
</dbReference>
<evidence type="ECO:0000256" key="6">
    <source>
        <dbReference type="ARBA" id="ARBA00023235"/>
    </source>
</evidence>
<dbReference type="InterPro" id="IPR013825">
    <property type="entry name" value="Topo_IA_cen_sub2"/>
</dbReference>
<dbReference type="SMART" id="SM00493">
    <property type="entry name" value="TOPRIM"/>
    <property type="match status" value="1"/>
</dbReference>
<evidence type="ECO:0000256" key="9">
    <source>
        <dbReference type="ARBA" id="ARBA00032235"/>
    </source>
</evidence>
<proteinExistence type="inferred from homology"/>
<evidence type="ECO:0000256" key="4">
    <source>
        <dbReference type="ARBA" id="ARBA00023029"/>
    </source>
</evidence>
<dbReference type="CDD" id="cd03362">
    <property type="entry name" value="TOPRIM_TopoIA_TopoIII"/>
    <property type="match status" value="1"/>
</dbReference>
<sequence length="579" mass="66703">MIRVVLAEKPSQAREYGKALGKSENKGGVIIVKDSPYVDGEIHIVAARGHLFEYQNPKENWDFNKLPLSDSNLELSLKDDEDIKKRFSIIKNEVKKAGEVIIGTDADREGERIAYTILSKIPDGLNKATKRLWINSMTTEAIQNSFRNLKNAKETKNLYHEADARSISDWIVGMNLTQLTTLDLQRKKIIPNKKGNVMSVGRVQTPTVRLICENDQAIKNFIPEKYSKIVLQDQNGDINFSNEEKYFDRTEALKLIEKSSDIAEIIDIVQETKEKKPPKLFSLTTLQAYGSKHWKKSADEILKICQSLYDKKFLTYPRTDSNFITHFEFEYLFDNVEKYQKVLGKEFEIVNIKPRKNYVNDKKVQEHFAIIPTEQIPDLTTLNEDEQLVYVTVTLRSILMFAGNYKYYSTVVTVKHDDLEYKSSGNQLKDLGYKKILESKIKEDIVLPHYQKGQQIKVSVLEKEDVTKPPKRITEEVLLAKIFPKFQLGTPATRATIIETIQKRKYVKKDKKTGQFTPTKRGYQLINYLKDSMFSDPKVTSGWEILLKKVGEGSLPKEHFVSGIRQKVTEQIEQIKNSK</sequence>
<dbReference type="GO" id="GO:0003917">
    <property type="term" value="F:DNA topoisomerase type I (single strand cut, ATP-independent) activity"/>
    <property type="evidence" value="ECO:0007669"/>
    <property type="project" value="UniProtKB-EC"/>
</dbReference>
<dbReference type="Proteomes" id="UP001260773">
    <property type="component" value="Unassembled WGS sequence"/>
</dbReference>
<evidence type="ECO:0000256" key="3">
    <source>
        <dbReference type="ARBA" id="ARBA00012891"/>
    </source>
</evidence>
<evidence type="ECO:0000256" key="5">
    <source>
        <dbReference type="ARBA" id="ARBA00023125"/>
    </source>
</evidence>
<gene>
    <name evidence="13" type="ORF">P7D43_03675</name>
</gene>
<dbReference type="Gene3D" id="1.10.460.10">
    <property type="entry name" value="Topoisomerase I, domain 2"/>
    <property type="match status" value="1"/>
</dbReference>
<dbReference type="PANTHER" id="PTHR11390">
    <property type="entry name" value="PROKARYOTIC DNA TOPOISOMERASE"/>
    <property type="match status" value="1"/>
</dbReference>
<dbReference type="CDD" id="cd00186">
    <property type="entry name" value="TOP1Ac"/>
    <property type="match status" value="1"/>
</dbReference>
<dbReference type="InterPro" id="IPR013826">
    <property type="entry name" value="Topo_IA_cen_sub3"/>
</dbReference>
<dbReference type="PROSITE" id="PS50880">
    <property type="entry name" value="TOPRIM"/>
    <property type="match status" value="1"/>
</dbReference>
<dbReference type="PRINTS" id="PR00417">
    <property type="entry name" value="PRTPISMRASEI"/>
</dbReference>
<dbReference type="SMART" id="SM00436">
    <property type="entry name" value="TOP1Bc"/>
    <property type="match status" value="1"/>
</dbReference>
<evidence type="ECO:0000259" key="12">
    <source>
        <dbReference type="PROSITE" id="PS52039"/>
    </source>
</evidence>